<keyword evidence="3" id="KW-1185">Reference proteome</keyword>
<evidence type="ECO:0000256" key="1">
    <source>
        <dbReference type="SAM" id="MobiDB-lite"/>
    </source>
</evidence>
<reference evidence="2 3" key="1">
    <citation type="submission" date="2019-08" db="EMBL/GenBank/DDBJ databases">
        <title>Chromobacterium paludis, a novel bacterium isolated from a Maryland marsh pond.</title>
        <authorList>
            <person name="Blackburn M.B."/>
            <person name="Gundersen-Rindal D.E."/>
        </authorList>
    </citation>
    <scope>NUCLEOTIDE SEQUENCE [LARGE SCALE GENOMIC DNA]</scope>
    <source>
        <strain evidence="3">IIBBL 257-1</strain>
    </source>
</reference>
<dbReference type="KEGG" id="chrm:FYK34_14040"/>
<sequence>MSQDKQIVASISLVKYSDGSFEFTRFGDATSMMEKIEAAEARIAKRLPAEVSPKTKHHSKHARKVAVSAA</sequence>
<gene>
    <name evidence="2" type="ORF">FYK34_14040</name>
</gene>
<dbReference type="Proteomes" id="UP000322079">
    <property type="component" value="Chromosome"/>
</dbReference>
<dbReference type="RefSeq" id="WP_149297417.1">
    <property type="nucleotide sequence ID" value="NZ_CP043473.1"/>
</dbReference>
<accession>A0A5C1DIJ0</accession>
<feature type="region of interest" description="Disordered" evidence="1">
    <location>
        <begin position="51"/>
        <end position="70"/>
    </location>
</feature>
<proteinExistence type="predicted"/>
<evidence type="ECO:0000313" key="3">
    <source>
        <dbReference type="Proteomes" id="UP000322079"/>
    </source>
</evidence>
<protein>
    <submittedName>
        <fullName evidence="2">Uncharacterized protein</fullName>
    </submittedName>
</protein>
<dbReference type="EMBL" id="CP043473">
    <property type="protein sequence ID" value="QEL56605.1"/>
    <property type="molecule type" value="Genomic_DNA"/>
</dbReference>
<feature type="compositionally biased region" description="Basic residues" evidence="1">
    <location>
        <begin position="54"/>
        <end position="64"/>
    </location>
</feature>
<evidence type="ECO:0000313" key="2">
    <source>
        <dbReference type="EMBL" id="QEL56605.1"/>
    </source>
</evidence>
<organism evidence="2 3">
    <name type="scientific">Chromobacterium paludis</name>
    <dbReference type="NCBI Taxonomy" id="2605945"/>
    <lineage>
        <taxon>Bacteria</taxon>
        <taxon>Pseudomonadati</taxon>
        <taxon>Pseudomonadota</taxon>
        <taxon>Betaproteobacteria</taxon>
        <taxon>Neisseriales</taxon>
        <taxon>Chromobacteriaceae</taxon>
        <taxon>Chromobacterium</taxon>
    </lineage>
</organism>
<name>A0A5C1DIJ0_9NEIS</name>
<dbReference type="AlphaFoldDB" id="A0A5C1DIJ0"/>